<evidence type="ECO:0000259" key="3">
    <source>
        <dbReference type="Pfam" id="PF02826"/>
    </source>
</evidence>
<dbReference type="GO" id="GO:0051287">
    <property type="term" value="F:NAD binding"/>
    <property type="evidence" value="ECO:0007669"/>
    <property type="project" value="InterPro"/>
</dbReference>
<dbReference type="InterPro" id="IPR029753">
    <property type="entry name" value="D-isomer_DH_CS"/>
</dbReference>
<dbReference type="PANTHER" id="PTHR43333:SF1">
    <property type="entry name" value="D-ISOMER SPECIFIC 2-HYDROXYACID DEHYDROGENASE NAD-BINDING DOMAIN-CONTAINING PROTEIN"/>
    <property type="match status" value="1"/>
</dbReference>
<evidence type="ECO:0000313" key="4">
    <source>
        <dbReference type="EMBL" id="KZP01863.1"/>
    </source>
</evidence>
<dbReference type="SUPFAM" id="SSF51735">
    <property type="entry name" value="NAD(P)-binding Rossmann-fold domains"/>
    <property type="match status" value="1"/>
</dbReference>
<dbReference type="Proteomes" id="UP000076738">
    <property type="component" value="Unassembled WGS sequence"/>
</dbReference>
<dbReference type="InterPro" id="IPR036291">
    <property type="entry name" value="NAD(P)-bd_dom_sf"/>
</dbReference>
<dbReference type="InterPro" id="IPR006140">
    <property type="entry name" value="D-isomer_DH_NAD-bd"/>
</dbReference>
<dbReference type="OrthoDB" id="298012at2759"/>
<dbReference type="AlphaFoldDB" id="A0A167SF96"/>
<keyword evidence="5" id="KW-1185">Reference proteome</keyword>
<reference evidence="4 5" key="1">
    <citation type="journal article" date="2016" name="Mol. Biol. Evol.">
        <title>Comparative Genomics of Early-Diverging Mushroom-Forming Fungi Provides Insights into the Origins of Lignocellulose Decay Capabilities.</title>
        <authorList>
            <person name="Nagy L.G."/>
            <person name="Riley R."/>
            <person name="Tritt A."/>
            <person name="Adam C."/>
            <person name="Daum C."/>
            <person name="Floudas D."/>
            <person name="Sun H."/>
            <person name="Yadav J.S."/>
            <person name="Pangilinan J."/>
            <person name="Larsson K.H."/>
            <person name="Matsuura K."/>
            <person name="Barry K."/>
            <person name="Labutti K."/>
            <person name="Kuo R."/>
            <person name="Ohm R.A."/>
            <person name="Bhattacharya S.S."/>
            <person name="Shirouzu T."/>
            <person name="Yoshinaga Y."/>
            <person name="Martin F.M."/>
            <person name="Grigoriev I.V."/>
            <person name="Hibbett D.S."/>
        </authorList>
    </citation>
    <scope>NUCLEOTIDE SEQUENCE [LARGE SCALE GENOMIC DNA]</scope>
    <source>
        <strain evidence="4 5">TUFC12733</strain>
    </source>
</reference>
<evidence type="ECO:0000256" key="1">
    <source>
        <dbReference type="ARBA" id="ARBA00023002"/>
    </source>
</evidence>
<dbReference type="Gene3D" id="3.40.50.720">
    <property type="entry name" value="NAD(P)-binding Rossmann-like Domain"/>
    <property type="match status" value="2"/>
</dbReference>
<dbReference type="SUPFAM" id="SSF52283">
    <property type="entry name" value="Formate/glycerate dehydrogenase catalytic domain-like"/>
    <property type="match status" value="1"/>
</dbReference>
<evidence type="ECO:0000313" key="5">
    <source>
        <dbReference type="Proteomes" id="UP000076738"/>
    </source>
</evidence>
<protein>
    <recommendedName>
        <fullName evidence="3">D-isomer specific 2-hydroxyacid dehydrogenase NAD-binding domain-containing protein</fullName>
    </recommendedName>
</protein>
<keyword evidence="1" id="KW-0560">Oxidoreductase</keyword>
<dbReference type="CDD" id="cd05300">
    <property type="entry name" value="2-Hacid_dh_1"/>
    <property type="match status" value="1"/>
</dbReference>
<dbReference type="PANTHER" id="PTHR43333">
    <property type="entry name" value="2-HACID_DH_C DOMAIN-CONTAINING PROTEIN"/>
    <property type="match status" value="1"/>
</dbReference>
<organism evidence="4 5">
    <name type="scientific">Calocera viscosa (strain TUFC12733)</name>
    <dbReference type="NCBI Taxonomy" id="1330018"/>
    <lineage>
        <taxon>Eukaryota</taxon>
        <taxon>Fungi</taxon>
        <taxon>Dikarya</taxon>
        <taxon>Basidiomycota</taxon>
        <taxon>Agaricomycotina</taxon>
        <taxon>Dacrymycetes</taxon>
        <taxon>Dacrymycetales</taxon>
        <taxon>Dacrymycetaceae</taxon>
        <taxon>Calocera</taxon>
    </lineage>
</organism>
<proteinExistence type="predicted"/>
<dbReference type="EMBL" id="KV417266">
    <property type="protein sequence ID" value="KZP01863.1"/>
    <property type="molecule type" value="Genomic_DNA"/>
</dbReference>
<name>A0A167SF96_CALVF</name>
<dbReference type="GO" id="GO:0016491">
    <property type="term" value="F:oxidoreductase activity"/>
    <property type="evidence" value="ECO:0007669"/>
    <property type="project" value="UniProtKB-KW"/>
</dbReference>
<accession>A0A167SF96</accession>
<dbReference type="Pfam" id="PF02826">
    <property type="entry name" value="2-Hacid_dh_C"/>
    <property type="match status" value="1"/>
</dbReference>
<evidence type="ECO:0000256" key="2">
    <source>
        <dbReference type="ARBA" id="ARBA00023027"/>
    </source>
</evidence>
<keyword evidence="2" id="KW-0520">NAD</keyword>
<feature type="domain" description="D-isomer specific 2-hydroxyacid dehydrogenase NAD-binding" evidence="3">
    <location>
        <begin position="112"/>
        <end position="290"/>
    </location>
</feature>
<dbReference type="PROSITE" id="PS00671">
    <property type="entry name" value="D_2_HYDROXYACID_DH_3"/>
    <property type="match status" value="1"/>
</dbReference>
<dbReference type="STRING" id="1330018.A0A167SF96"/>
<gene>
    <name evidence="4" type="ORF">CALVIDRAFT_532606</name>
</gene>
<sequence length="331" mass="36352">MAARPEIRTVLSTLTWKPEEVDQIRRAFAPAEFVQCNKSDTAIIEATLQRAQAAILAGDLDDRVLKAPSLAWVHCDHAGLNHSARPEVFAKGLLVTGSAGRSGPALAQHGFWFALAFVYDVRNALDRQSKHIWGAVEEYRERRALWGLKLGVVGFGYTGKEMARLGRAFGMHVTVLRRTAGESSPDVDVMLSTDAGDGLDEIIQADIVMLATSLSDTTYHLFGANEFLRMKKDAIIINMARGSVIDETALIAALRTGEIAGAGLDTFEKEPLPADSPLWDMPNVLITPHATPQMPDKTQRSIDVIVKNIALYREGQPLLNAIQLRDLYTKH</sequence>